<keyword evidence="1" id="KW-1133">Transmembrane helix</keyword>
<organism evidence="3">
    <name type="scientific">mine drainage metagenome</name>
    <dbReference type="NCBI Taxonomy" id="410659"/>
    <lineage>
        <taxon>unclassified sequences</taxon>
        <taxon>metagenomes</taxon>
        <taxon>ecological metagenomes</taxon>
    </lineage>
</organism>
<feature type="transmembrane region" description="Helical" evidence="1">
    <location>
        <begin position="40"/>
        <end position="62"/>
    </location>
</feature>
<dbReference type="Pfam" id="PF08334">
    <property type="entry name" value="T2SSG"/>
    <property type="match status" value="1"/>
</dbReference>
<gene>
    <name evidence="3" type="ORF">GALL_57350</name>
</gene>
<evidence type="ECO:0000313" key="3">
    <source>
        <dbReference type="EMBL" id="OIR12668.1"/>
    </source>
</evidence>
<name>A0A1J5TG45_9ZZZZ</name>
<feature type="domain" description="Type II secretion system protein GspG C-terminal" evidence="2">
    <location>
        <begin position="73"/>
        <end position="153"/>
    </location>
</feature>
<evidence type="ECO:0000259" key="2">
    <source>
        <dbReference type="Pfam" id="PF08334"/>
    </source>
</evidence>
<dbReference type="Gene3D" id="3.30.700.10">
    <property type="entry name" value="Glycoprotein, Type 4 Pilin"/>
    <property type="match status" value="1"/>
</dbReference>
<reference evidence="3" key="1">
    <citation type="submission" date="2016-10" db="EMBL/GenBank/DDBJ databases">
        <title>Sequence of Gallionella enrichment culture.</title>
        <authorList>
            <person name="Poehlein A."/>
            <person name="Muehling M."/>
            <person name="Daniel R."/>
        </authorList>
    </citation>
    <scope>NUCLEOTIDE SEQUENCE</scope>
</reference>
<evidence type="ECO:0000256" key="1">
    <source>
        <dbReference type="SAM" id="Phobius"/>
    </source>
</evidence>
<comment type="caution">
    <text evidence="3">The sequence shown here is derived from an EMBL/GenBank/DDBJ whole genome shotgun (WGS) entry which is preliminary data.</text>
</comment>
<dbReference type="EMBL" id="MLJW01000016">
    <property type="protein sequence ID" value="OIR12668.1"/>
    <property type="molecule type" value="Genomic_DNA"/>
</dbReference>
<accession>A0A1J5TG45</accession>
<keyword evidence="1" id="KW-0812">Transmembrane</keyword>
<feature type="transmembrane region" description="Helical" evidence="1">
    <location>
        <begin position="9"/>
        <end position="34"/>
    </location>
</feature>
<sequence length="179" mass="20165">MNVVQKPPYLLGLLCLIPLVGAFVGFGLLLYGLIKYKDKWLSIIGAAGIAFTIIIYSAFFYASKHTTVFKKGFTDISQMQLNSLVKNIEFYKIQHAEYPDSLQQLLIDDKLAPINDAIQLNQQQQNSYYNYKKVGKRYSLFSSGQDGIPNTKDDLFPQITINDSSKIGLINSVPKSTKR</sequence>
<dbReference type="InterPro" id="IPR013545">
    <property type="entry name" value="T2SS_protein-GspG_C"/>
</dbReference>
<dbReference type="InterPro" id="IPR045584">
    <property type="entry name" value="Pilin-like"/>
</dbReference>
<proteinExistence type="predicted"/>
<dbReference type="SUPFAM" id="SSF54523">
    <property type="entry name" value="Pili subunits"/>
    <property type="match status" value="1"/>
</dbReference>
<dbReference type="AlphaFoldDB" id="A0A1J5TG45"/>
<protein>
    <recommendedName>
        <fullName evidence="2">Type II secretion system protein GspG C-terminal domain-containing protein</fullName>
    </recommendedName>
</protein>
<keyword evidence="1" id="KW-0472">Membrane</keyword>